<reference evidence="2" key="2">
    <citation type="submission" date="2022-03" db="EMBL/GenBank/DDBJ databases">
        <title>Draft title - Genomic analysis of global carrot germplasm unveils the trajectory of domestication and the origin of high carotenoid orange carrot.</title>
        <authorList>
            <person name="Iorizzo M."/>
            <person name="Ellison S."/>
            <person name="Senalik D."/>
            <person name="Macko-Podgorni A."/>
            <person name="Grzebelus D."/>
            <person name="Bostan H."/>
            <person name="Rolling W."/>
            <person name="Curaba J."/>
            <person name="Simon P."/>
        </authorList>
    </citation>
    <scope>NUCLEOTIDE SEQUENCE</scope>
    <source>
        <tissue evidence="2">Leaf</tissue>
    </source>
</reference>
<proteinExistence type="predicted"/>
<evidence type="ECO:0000313" key="2">
    <source>
        <dbReference type="EMBL" id="WOH02909.1"/>
    </source>
</evidence>
<organism evidence="2 3">
    <name type="scientific">Daucus carota subsp. sativus</name>
    <name type="common">Carrot</name>
    <dbReference type="NCBI Taxonomy" id="79200"/>
    <lineage>
        <taxon>Eukaryota</taxon>
        <taxon>Viridiplantae</taxon>
        <taxon>Streptophyta</taxon>
        <taxon>Embryophyta</taxon>
        <taxon>Tracheophyta</taxon>
        <taxon>Spermatophyta</taxon>
        <taxon>Magnoliopsida</taxon>
        <taxon>eudicotyledons</taxon>
        <taxon>Gunneridae</taxon>
        <taxon>Pentapetalae</taxon>
        <taxon>asterids</taxon>
        <taxon>campanulids</taxon>
        <taxon>Apiales</taxon>
        <taxon>Apiaceae</taxon>
        <taxon>Apioideae</taxon>
        <taxon>Scandiceae</taxon>
        <taxon>Daucinae</taxon>
        <taxon>Daucus</taxon>
        <taxon>Daucus sect. Daucus</taxon>
    </lineage>
</organism>
<evidence type="ECO:0000256" key="1">
    <source>
        <dbReference type="SAM" id="MobiDB-lite"/>
    </source>
</evidence>
<evidence type="ECO:0000313" key="3">
    <source>
        <dbReference type="Proteomes" id="UP000077755"/>
    </source>
</evidence>
<accession>A0A164ZQI5</accession>
<feature type="region of interest" description="Disordered" evidence="1">
    <location>
        <begin position="58"/>
        <end position="103"/>
    </location>
</feature>
<dbReference type="Proteomes" id="UP000077755">
    <property type="component" value="Chromosome 5"/>
</dbReference>
<name>A0A164ZQI5_DAUCS</name>
<reference evidence="2" key="1">
    <citation type="journal article" date="2016" name="Nat. Genet.">
        <title>A high-quality carrot genome assembly provides new insights into carotenoid accumulation and asterid genome evolution.</title>
        <authorList>
            <person name="Iorizzo M."/>
            <person name="Ellison S."/>
            <person name="Senalik D."/>
            <person name="Zeng P."/>
            <person name="Satapoomin P."/>
            <person name="Huang J."/>
            <person name="Bowman M."/>
            <person name="Iovene M."/>
            <person name="Sanseverino W."/>
            <person name="Cavagnaro P."/>
            <person name="Yildiz M."/>
            <person name="Macko-Podgorni A."/>
            <person name="Moranska E."/>
            <person name="Grzebelus E."/>
            <person name="Grzebelus D."/>
            <person name="Ashrafi H."/>
            <person name="Zheng Z."/>
            <person name="Cheng S."/>
            <person name="Spooner D."/>
            <person name="Van Deynze A."/>
            <person name="Simon P."/>
        </authorList>
    </citation>
    <scope>NUCLEOTIDE SEQUENCE</scope>
    <source>
        <tissue evidence="2">Leaf</tissue>
    </source>
</reference>
<protein>
    <submittedName>
        <fullName evidence="2">Uncharacterized protein</fullName>
    </submittedName>
</protein>
<gene>
    <name evidence="2" type="ORF">DCAR_0522299</name>
</gene>
<sequence length="103" mass="11425">MSWLISKKPEENVVVTSHLQLKCDPNNKTGTLDKEVVLRRIRQRKRVNKLRSFVGSFFPSAKSPGAGGEQEHEKDETESGVGSPVQVLSQSTAKFADNPFTDP</sequence>
<dbReference type="PANTHER" id="PTHR35324:SF4">
    <property type="entry name" value="EXPRESSED PROTEIN"/>
    <property type="match status" value="1"/>
</dbReference>
<dbReference type="Gramene" id="KZM96249">
    <property type="protein sequence ID" value="KZM96249"/>
    <property type="gene ID" value="DCAR_019491"/>
</dbReference>
<dbReference type="OMA" id="RIQGAMW"/>
<dbReference type="EMBL" id="CP093347">
    <property type="protein sequence ID" value="WOH02909.1"/>
    <property type="molecule type" value="Genomic_DNA"/>
</dbReference>
<dbReference type="PANTHER" id="PTHR35324">
    <property type="entry name" value="BNAA08G03750D PROTEIN"/>
    <property type="match status" value="1"/>
</dbReference>
<keyword evidence="3" id="KW-1185">Reference proteome</keyword>
<dbReference type="AlphaFoldDB" id="A0A164ZQI5"/>